<reference evidence="4" key="1">
    <citation type="journal article" date="2023" name="GigaByte">
        <title>Genome assembly of the bearded iris, Iris pallida Lam.</title>
        <authorList>
            <person name="Bruccoleri R.E."/>
            <person name="Oakeley E.J."/>
            <person name="Faust A.M.E."/>
            <person name="Altorfer M."/>
            <person name="Dessus-Babus S."/>
            <person name="Burckhardt D."/>
            <person name="Oertli M."/>
            <person name="Naumann U."/>
            <person name="Petersen F."/>
            <person name="Wong J."/>
        </authorList>
    </citation>
    <scope>NUCLEOTIDE SEQUENCE</scope>
    <source>
        <strain evidence="4">GSM-AAB239-AS_SAM_17_03QT</strain>
    </source>
</reference>
<protein>
    <recommendedName>
        <fullName evidence="6">Transmembrane protein</fullName>
    </recommendedName>
</protein>
<dbReference type="PANTHER" id="PTHR35165:SF1">
    <property type="entry name" value="OS04G0577375 PROTEIN"/>
    <property type="match status" value="1"/>
</dbReference>
<sequence>MESSRKRKKEEEVPMPAYSANACLLLLISLAGGAVLVWWAMEFHRHNEQLWMVPLGLVMVGTPVVVWFVVSASDACHKVELQLLADNNGGSRSREEHPSPPPPPPDLEK</sequence>
<name>A0AAX6HI74_IRIPA</name>
<dbReference type="EMBL" id="JANAVB010010199">
    <property type="protein sequence ID" value="KAJ6838998.1"/>
    <property type="molecule type" value="Genomic_DNA"/>
</dbReference>
<evidence type="ECO:0000256" key="2">
    <source>
        <dbReference type="SAM" id="Phobius"/>
    </source>
</evidence>
<comment type="caution">
    <text evidence="4">The sequence shown here is derived from an EMBL/GenBank/DDBJ whole genome shotgun (WGS) entry which is preliminary data.</text>
</comment>
<feature type="transmembrane region" description="Helical" evidence="2">
    <location>
        <begin position="51"/>
        <end position="70"/>
    </location>
</feature>
<accession>A0AAX6HI74</accession>
<keyword evidence="5" id="KW-1185">Reference proteome</keyword>
<dbReference type="EMBL" id="JANAVB010009398">
    <property type="protein sequence ID" value="KAJ6840398.1"/>
    <property type="molecule type" value="Genomic_DNA"/>
</dbReference>
<reference evidence="4" key="2">
    <citation type="submission" date="2023-04" db="EMBL/GenBank/DDBJ databases">
        <authorList>
            <person name="Bruccoleri R.E."/>
            <person name="Oakeley E.J."/>
            <person name="Faust A.-M."/>
            <person name="Dessus-Babus S."/>
            <person name="Altorfer M."/>
            <person name="Burckhardt D."/>
            <person name="Oertli M."/>
            <person name="Naumann U."/>
            <person name="Petersen F."/>
            <person name="Wong J."/>
        </authorList>
    </citation>
    <scope>NUCLEOTIDE SEQUENCE</scope>
    <source>
        <strain evidence="4">GSM-AAB239-AS_SAM_17_03QT</strain>
        <tissue evidence="4">Leaf</tissue>
    </source>
</reference>
<dbReference type="PANTHER" id="PTHR35165">
    <property type="entry name" value="OS08G0113900 PROTEIN"/>
    <property type="match status" value="1"/>
</dbReference>
<feature type="transmembrane region" description="Helical" evidence="2">
    <location>
        <begin position="20"/>
        <end position="39"/>
    </location>
</feature>
<feature type="compositionally biased region" description="Pro residues" evidence="1">
    <location>
        <begin position="99"/>
        <end position="109"/>
    </location>
</feature>
<gene>
    <name evidence="4" type="ORF">M6B38_309410</name>
    <name evidence="3" type="ORF">M6B38_315995</name>
</gene>
<evidence type="ECO:0000313" key="5">
    <source>
        <dbReference type="Proteomes" id="UP001140949"/>
    </source>
</evidence>
<keyword evidence="2" id="KW-0812">Transmembrane</keyword>
<proteinExistence type="predicted"/>
<evidence type="ECO:0000313" key="3">
    <source>
        <dbReference type="EMBL" id="KAJ6838998.1"/>
    </source>
</evidence>
<dbReference type="Pfam" id="PF16594">
    <property type="entry name" value="ATP-synt_Z"/>
    <property type="match status" value="1"/>
</dbReference>
<keyword evidence="2" id="KW-1133">Transmembrane helix</keyword>
<keyword evidence="2" id="KW-0472">Membrane</keyword>
<evidence type="ECO:0000313" key="4">
    <source>
        <dbReference type="EMBL" id="KAJ6840398.1"/>
    </source>
</evidence>
<evidence type="ECO:0008006" key="6">
    <source>
        <dbReference type="Google" id="ProtNLM"/>
    </source>
</evidence>
<evidence type="ECO:0000256" key="1">
    <source>
        <dbReference type="SAM" id="MobiDB-lite"/>
    </source>
</evidence>
<organism evidence="4 5">
    <name type="scientific">Iris pallida</name>
    <name type="common">Sweet iris</name>
    <dbReference type="NCBI Taxonomy" id="29817"/>
    <lineage>
        <taxon>Eukaryota</taxon>
        <taxon>Viridiplantae</taxon>
        <taxon>Streptophyta</taxon>
        <taxon>Embryophyta</taxon>
        <taxon>Tracheophyta</taxon>
        <taxon>Spermatophyta</taxon>
        <taxon>Magnoliopsida</taxon>
        <taxon>Liliopsida</taxon>
        <taxon>Asparagales</taxon>
        <taxon>Iridaceae</taxon>
        <taxon>Iridoideae</taxon>
        <taxon>Irideae</taxon>
        <taxon>Iris</taxon>
    </lineage>
</organism>
<dbReference type="Proteomes" id="UP001140949">
    <property type="component" value="Unassembled WGS sequence"/>
</dbReference>
<dbReference type="AlphaFoldDB" id="A0AAX6HI74"/>
<feature type="region of interest" description="Disordered" evidence="1">
    <location>
        <begin position="86"/>
        <end position="109"/>
    </location>
</feature>
<dbReference type="InterPro" id="IPR032238">
    <property type="entry name" value="ATP-synth_Z"/>
</dbReference>